<keyword evidence="1" id="KW-0812">Transmembrane</keyword>
<dbReference type="RefSeq" id="WP_139680516.1">
    <property type="nucleotide sequence ID" value="NZ_CP040846.1"/>
</dbReference>
<protein>
    <submittedName>
        <fullName evidence="2">Uncharacterized protein</fullName>
    </submittedName>
</protein>
<dbReference type="EMBL" id="CP040846">
    <property type="protein sequence ID" value="QDA31167.1"/>
    <property type="molecule type" value="Genomic_DNA"/>
</dbReference>
<evidence type="ECO:0000313" key="3">
    <source>
        <dbReference type="Proteomes" id="UP000306007"/>
    </source>
</evidence>
<organism evidence="2 3">
    <name type="scientific">Thermococcus indicus</name>
    <dbReference type="NCBI Taxonomy" id="2586643"/>
    <lineage>
        <taxon>Archaea</taxon>
        <taxon>Methanobacteriati</taxon>
        <taxon>Methanobacteriota</taxon>
        <taxon>Thermococci</taxon>
        <taxon>Thermococcales</taxon>
        <taxon>Thermococcaceae</taxon>
        <taxon>Thermococcus</taxon>
    </lineage>
</organism>
<proteinExistence type="predicted"/>
<gene>
    <name evidence="2" type="ORF">FH039_05545</name>
</gene>
<dbReference type="AlphaFoldDB" id="A0A4Y5SJQ7"/>
<reference evidence="2 3" key="1">
    <citation type="submission" date="2019-06" db="EMBL/GenBank/DDBJ databases">
        <title>Thermococcus indicus sp. nov., a Fe(III)-reducing hyperthermophilic archaeon isolated from the Onnuri vent field of the Central Indian Ocean ridge.</title>
        <authorList>
            <person name="Lim J.K."/>
            <person name="Kim Y.J."/>
            <person name="Kwon K.K."/>
        </authorList>
    </citation>
    <scope>NUCLEOTIDE SEQUENCE [LARGE SCALE GENOMIC DNA]</scope>
    <source>
        <strain evidence="2 3">IOH1</strain>
    </source>
</reference>
<dbReference type="Proteomes" id="UP000306007">
    <property type="component" value="Chromosome"/>
</dbReference>
<evidence type="ECO:0000313" key="2">
    <source>
        <dbReference type="EMBL" id="QDA31167.1"/>
    </source>
</evidence>
<keyword evidence="1" id="KW-0472">Membrane</keyword>
<dbReference type="GeneID" id="40474627"/>
<keyword evidence="1" id="KW-1133">Transmembrane helix</keyword>
<name>A0A4Y5SJQ7_9EURY</name>
<keyword evidence="3" id="KW-1185">Reference proteome</keyword>
<accession>A0A4Y5SJQ7</accession>
<dbReference type="OrthoDB" id="101283at2157"/>
<feature type="transmembrane region" description="Helical" evidence="1">
    <location>
        <begin position="33"/>
        <end position="56"/>
    </location>
</feature>
<sequence>MPVKFSVDSTLEELEESEGYGAWIIIEVNGKRIVWAACYIVQALSAILATVTFAVASCDEILYVLEKFEEDEGWVIRRNCRGGKLEVGFGTYEPISPVVFRKEGDYLLIEAFENDRLVGRERVEVREYVKAALEFLEEYLRGTKDRAYLTGLERVKELVRKSRYKDVLGG</sequence>
<dbReference type="KEGG" id="tic:FH039_05545"/>
<evidence type="ECO:0000256" key="1">
    <source>
        <dbReference type="SAM" id="Phobius"/>
    </source>
</evidence>